<reference evidence="1 2" key="1">
    <citation type="submission" date="2020-02" db="EMBL/GenBank/DDBJ databases">
        <title>Draft genome sequence of two Spirosoma agri KCTC 52727 and Spirosoma terrae KCTC 52035.</title>
        <authorList>
            <person name="Rojas J."/>
            <person name="Ambika Manirajan B."/>
            <person name="Ratering S."/>
            <person name="Suarez C."/>
            <person name="Schnell S."/>
        </authorList>
    </citation>
    <scope>NUCLEOTIDE SEQUENCE [LARGE SCALE GENOMIC DNA]</scope>
    <source>
        <strain evidence="1 2">KCTC 52727</strain>
    </source>
</reference>
<dbReference type="EMBL" id="JAAGNZ010000006">
    <property type="protein sequence ID" value="NEU70606.1"/>
    <property type="molecule type" value="Genomic_DNA"/>
</dbReference>
<evidence type="ECO:0000313" key="2">
    <source>
        <dbReference type="Proteomes" id="UP000477386"/>
    </source>
</evidence>
<dbReference type="RefSeq" id="WP_164043919.1">
    <property type="nucleotide sequence ID" value="NZ_JAAGNZ010000006.1"/>
</dbReference>
<name>A0A6M0IQN5_9BACT</name>
<comment type="caution">
    <text evidence="1">The sequence shown here is derived from an EMBL/GenBank/DDBJ whole genome shotgun (WGS) entry which is preliminary data.</text>
</comment>
<proteinExistence type="predicted"/>
<protein>
    <submittedName>
        <fullName evidence="1">Uncharacterized protein</fullName>
    </submittedName>
</protein>
<organism evidence="1 2">
    <name type="scientific">Spirosoma agri</name>
    <dbReference type="NCBI Taxonomy" id="1987381"/>
    <lineage>
        <taxon>Bacteria</taxon>
        <taxon>Pseudomonadati</taxon>
        <taxon>Bacteroidota</taxon>
        <taxon>Cytophagia</taxon>
        <taxon>Cytophagales</taxon>
        <taxon>Cytophagaceae</taxon>
        <taxon>Spirosoma</taxon>
    </lineage>
</organism>
<dbReference type="Proteomes" id="UP000477386">
    <property type="component" value="Unassembled WGS sequence"/>
</dbReference>
<evidence type="ECO:0000313" key="1">
    <source>
        <dbReference type="EMBL" id="NEU70606.1"/>
    </source>
</evidence>
<sequence>MSELIKTLEAAQQMPGATSKCPEQTSVGKLLLNAWSAELALRIKPVCSDRDFLNASLNWSFPQAYFAVLFSARAVLAIDGIRIANPEVIESLLSRWATCGKYGPIYTQQGNPFADLIQHRLTGGFKPQRLSGPEAAALHIKLTEKIHAVGIIHETYILNRMGSEAYRNLVDSLPDYLKNGFVGARATFLLSDD</sequence>
<dbReference type="AlphaFoldDB" id="A0A6M0IQN5"/>
<accession>A0A6M0IQN5</accession>
<keyword evidence="2" id="KW-1185">Reference proteome</keyword>
<gene>
    <name evidence="1" type="ORF">GK091_27320</name>
</gene>